<gene>
    <name evidence="2" type="ORF">Q8W34_02620</name>
</gene>
<sequence>MLRTTLALLFSLLVAGSSNSYGGIGFWQVLNAKAEPLQLYWQFPRYFLANINKLPKNTLGLLARHHIPSAQYEYSLHLIKKDQAEAAKLFWRLSLPKISNFQLAKLAQQLLVNKQWDDLKLLNTLGYLEPGFVLNHLNLHNGVIHTQIPEPFLHSLDFLSLNSTIAINRKCQFNVLTMSDHRSGLYKLSALIKTYNKNPEPRQGAFCFSKPVYVGGALKCNNSMSKAANCDWQSTSINKQFLRKFDFVVMMPKYGSANVTRGIMQLNSDANYGIFLHELMHFNGFEDEYVLPKAKQAWLCKMRGLVAPNLYIAQKDEKSPKGWHRSKSCQSGGVAYKPSKDWSILEYQQIKLSDQYRALWLAHIDKIKH</sequence>
<evidence type="ECO:0000313" key="2">
    <source>
        <dbReference type="EMBL" id="MDP2563513.1"/>
    </source>
</evidence>
<dbReference type="RefSeq" id="WP_305397865.1">
    <property type="nucleotide sequence ID" value="NZ_JAUYVT010000001.1"/>
</dbReference>
<proteinExistence type="predicted"/>
<protein>
    <recommendedName>
        <fullName evidence="4">Orphan protein</fullName>
    </recommendedName>
</protein>
<keyword evidence="1" id="KW-0732">Signal</keyword>
<name>A0ABT9F9Q7_9GAMM</name>
<comment type="caution">
    <text evidence="2">The sequence shown here is derived from an EMBL/GenBank/DDBJ whole genome shotgun (WGS) entry which is preliminary data.</text>
</comment>
<evidence type="ECO:0008006" key="4">
    <source>
        <dbReference type="Google" id="ProtNLM"/>
    </source>
</evidence>
<evidence type="ECO:0000313" key="3">
    <source>
        <dbReference type="Proteomes" id="UP001177212"/>
    </source>
</evidence>
<evidence type="ECO:0000256" key="1">
    <source>
        <dbReference type="SAM" id="SignalP"/>
    </source>
</evidence>
<feature type="chain" id="PRO_5046118902" description="Orphan protein" evidence="1">
    <location>
        <begin position="21"/>
        <end position="369"/>
    </location>
</feature>
<reference evidence="2" key="1">
    <citation type="submission" date="2023-07" db="EMBL/GenBank/DDBJ databases">
        <title>Genome content predicts the carbon catabolic preferences of heterotrophic bacteria.</title>
        <authorList>
            <person name="Gralka M."/>
        </authorList>
    </citation>
    <scope>NUCLEOTIDE SEQUENCE</scope>
    <source>
        <strain evidence="2">4G09</strain>
    </source>
</reference>
<organism evidence="2 3">
    <name type="scientific">Pseudoalteromonas marina</name>
    <dbReference type="NCBI Taxonomy" id="267375"/>
    <lineage>
        <taxon>Bacteria</taxon>
        <taxon>Pseudomonadati</taxon>
        <taxon>Pseudomonadota</taxon>
        <taxon>Gammaproteobacteria</taxon>
        <taxon>Alteromonadales</taxon>
        <taxon>Pseudoalteromonadaceae</taxon>
        <taxon>Pseudoalteromonas</taxon>
    </lineage>
</organism>
<dbReference type="Proteomes" id="UP001177212">
    <property type="component" value="Unassembled WGS sequence"/>
</dbReference>
<keyword evidence="3" id="KW-1185">Reference proteome</keyword>
<accession>A0ABT9F9Q7</accession>
<dbReference type="EMBL" id="JAUYVT010000001">
    <property type="protein sequence ID" value="MDP2563513.1"/>
    <property type="molecule type" value="Genomic_DNA"/>
</dbReference>
<feature type="signal peptide" evidence="1">
    <location>
        <begin position="1"/>
        <end position="20"/>
    </location>
</feature>